<dbReference type="InterPro" id="IPR026467">
    <property type="entry name" value="Ser/Gly_Cys_C_dom"/>
</dbReference>
<sequence length="271" mass="28910">MNGVNPLDWDATEFLILYVVLIVVALVLRTIIANFVRGEGYAGTLRDADEIAMVAGGRQRFNEAVIARMLATGMLTMPERGRFAPAHRPANPTGAERAVFAMGSRIKWAKVMSALRDHAFQLEERLVSRGLMMGDGEVWQVRLLQAMPFLFLLGFGWVRVQVGEMRGEAVGNLIVTMIIAALIGMALSFRVDRATKAGRADLASLRATNERLRRAPLSEETGMAVALFGTPVLAGTMLSDFHRMRSSDSSGGCGSDGGSGCGGGGCGGCGG</sequence>
<keyword evidence="1" id="KW-1133">Transmembrane helix</keyword>
<feature type="transmembrane region" description="Helical" evidence="1">
    <location>
        <begin position="170"/>
        <end position="189"/>
    </location>
</feature>
<dbReference type="AlphaFoldDB" id="A0A916YB94"/>
<reference evidence="2 3" key="1">
    <citation type="journal article" date="2014" name="Int. J. Syst. Evol. Microbiol.">
        <title>Complete genome sequence of Corynebacterium casei LMG S-19264T (=DSM 44701T), isolated from a smear-ripened cheese.</title>
        <authorList>
            <consortium name="US DOE Joint Genome Institute (JGI-PGF)"/>
            <person name="Walter F."/>
            <person name="Albersmeier A."/>
            <person name="Kalinowski J."/>
            <person name="Ruckert C."/>
        </authorList>
    </citation>
    <scope>NUCLEOTIDE SEQUENCE [LARGE SCALE GENOMIC DNA]</scope>
    <source>
        <strain evidence="2 3">CGMCC 1.15358</strain>
    </source>
</reference>
<proteinExistence type="predicted"/>
<comment type="caution">
    <text evidence="2">The sequence shown here is derived from an EMBL/GenBank/DDBJ whole genome shotgun (WGS) entry which is preliminary data.</text>
</comment>
<keyword evidence="1" id="KW-0472">Membrane</keyword>
<evidence type="ECO:0000313" key="2">
    <source>
        <dbReference type="EMBL" id="GGD38266.1"/>
    </source>
</evidence>
<evidence type="ECO:0008006" key="4">
    <source>
        <dbReference type="Google" id="ProtNLM"/>
    </source>
</evidence>
<name>A0A916YB94_9SPHN</name>
<dbReference type="EMBL" id="BMIO01000003">
    <property type="protein sequence ID" value="GGD38266.1"/>
    <property type="molecule type" value="Genomic_DNA"/>
</dbReference>
<dbReference type="RefSeq" id="WP_066763042.1">
    <property type="nucleotide sequence ID" value="NZ_BMIO01000003.1"/>
</dbReference>
<feature type="transmembrane region" description="Helical" evidence="1">
    <location>
        <begin position="15"/>
        <end position="36"/>
    </location>
</feature>
<dbReference type="NCBIfam" id="TIGR04222">
    <property type="entry name" value="near_uncomplex"/>
    <property type="match status" value="1"/>
</dbReference>
<evidence type="ECO:0000256" key="1">
    <source>
        <dbReference type="SAM" id="Phobius"/>
    </source>
</evidence>
<evidence type="ECO:0000313" key="3">
    <source>
        <dbReference type="Proteomes" id="UP000598997"/>
    </source>
</evidence>
<feature type="transmembrane region" description="Helical" evidence="1">
    <location>
        <begin position="139"/>
        <end position="158"/>
    </location>
</feature>
<dbReference type="Proteomes" id="UP000598997">
    <property type="component" value="Unassembled WGS sequence"/>
</dbReference>
<accession>A0A916YB94</accession>
<keyword evidence="3" id="KW-1185">Reference proteome</keyword>
<gene>
    <name evidence="2" type="ORF">GCM10010989_10460</name>
</gene>
<keyword evidence="1" id="KW-0812">Transmembrane</keyword>
<organism evidence="2 3">
    <name type="scientific">Croceicoccus pelagius</name>
    <dbReference type="NCBI Taxonomy" id="1703341"/>
    <lineage>
        <taxon>Bacteria</taxon>
        <taxon>Pseudomonadati</taxon>
        <taxon>Pseudomonadota</taxon>
        <taxon>Alphaproteobacteria</taxon>
        <taxon>Sphingomonadales</taxon>
        <taxon>Erythrobacteraceae</taxon>
        <taxon>Croceicoccus</taxon>
    </lineage>
</organism>
<protein>
    <recommendedName>
        <fullName evidence="4">TIGR04222 domain-containing membrane protein</fullName>
    </recommendedName>
</protein>